<name>A0A7S5UWR6_9CAUD</name>
<proteinExistence type="predicted"/>
<evidence type="ECO:0000313" key="2">
    <source>
        <dbReference type="Proteomes" id="UP000655883"/>
    </source>
</evidence>
<gene>
    <name evidence="1" type="ORF">EVB97_090</name>
</gene>
<keyword evidence="2" id="KW-1185">Reference proteome</keyword>
<evidence type="ECO:0008006" key="3">
    <source>
        <dbReference type="Google" id="ProtNLM"/>
    </source>
</evidence>
<sequence length="89" mass="9912">MRNVLVVASLAVVLVSCGKSPEDLQTDKMNIDRQLPEGCEFHFYGWYDNMRVAAIVCDNANVTNTNVRWSEGSGKNETIHNGLVAKIEK</sequence>
<organism evidence="1 2">
    <name type="scientific">Rhizobium phage RHph_Y65</name>
    <dbReference type="NCBI Taxonomy" id="2509785"/>
    <lineage>
        <taxon>Viruses</taxon>
        <taxon>Duplodnaviria</taxon>
        <taxon>Heunggongvirae</taxon>
        <taxon>Uroviricota</taxon>
        <taxon>Caudoviricetes</taxon>
        <taxon>Kleczkowskaviridae</taxon>
        <taxon>Cuauhnahuacvirus</taxon>
        <taxon>Cuauhnahuacvirus Y65</taxon>
    </lineage>
</organism>
<protein>
    <recommendedName>
        <fullName evidence="3">Lipoprotein</fullName>
    </recommendedName>
</protein>
<dbReference type="Proteomes" id="UP000655883">
    <property type="component" value="Segment"/>
</dbReference>
<accession>A0A7S5UWR6</accession>
<reference evidence="1 2" key="1">
    <citation type="submission" date="2020-01" db="EMBL/GenBank/DDBJ databases">
        <title>Patterns of diversity and host range of bacteriophage communities associated with bean-nodulatin bacteria.</title>
        <authorList>
            <person name="Vann Cauwenberghe J."/>
            <person name="Santamaria R.I."/>
            <person name="Bustos P."/>
            <person name="Juarez S."/>
            <person name="Gonzalez V."/>
        </authorList>
    </citation>
    <scope>NUCLEOTIDE SEQUENCE [LARGE SCALE GENOMIC DNA]</scope>
    <source>
        <strain evidence="2">RHph</strain>
    </source>
</reference>
<dbReference type="PROSITE" id="PS51257">
    <property type="entry name" value="PROKAR_LIPOPROTEIN"/>
    <property type="match status" value="1"/>
</dbReference>
<dbReference type="EMBL" id="MN988525">
    <property type="protein sequence ID" value="QIG72648.1"/>
    <property type="molecule type" value="Genomic_DNA"/>
</dbReference>
<evidence type="ECO:0000313" key="1">
    <source>
        <dbReference type="EMBL" id="QIG72648.1"/>
    </source>
</evidence>